<evidence type="ECO:0000256" key="5">
    <source>
        <dbReference type="ARBA" id="ARBA00023163"/>
    </source>
</evidence>
<dbReference type="HOGENOM" id="CLU_000445_30_1_0"/>
<dbReference type="InterPro" id="IPR036388">
    <property type="entry name" value="WH-like_DNA-bd_sf"/>
</dbReference>
<evidence type="ECO:0000313" key="10">
    <source>
        <dbReference type="EMBL" id="ACV39151.1"/>
    </source>
</evidence>
<dbReference type="FunFam" id="1.10.10.10:FF:000005">
    <property type="entry name" value="Two-component system response regulator"/>
    <property type="match status" value="1"/>
</dbReference>
<keyword evidence="2" id="KW-0902">Two-component regulatory system</keyword>
<evidence type="ECO:0000256" key="3">
    <source>
        <dbReference type="ARBA" id="ARBA00023015"/>
    </source>
</evidence>
<dbReference type="EMBL" id="CP001685">
    <property type="protein sequence ID" value="ACV39151.1"/>
    <property type="molecule type" value="Genomic_DNA"/>
</dbReference>
<evidence type="ECO:0000259" key="9">
    <source>
        <dbReference type="PROSITE" id="PS51755"/>
    </source>
</evidence>
<dbReference type="PROSITE" id="PS51755">
    <property type="entry name" value="OMPR_PHOB"/>
    <property type="match status" value="1"/>
</dbReference>
<dbReference type="PANTHER" id="PTHR48111:SF22">
    <property type="entry name" value="REGULATOR OF RPOS"/>
    <property type="match status" value="1"/>
</dbReference>
<dbReference type="SUPFAM" id="SSF52172">
    <property type="entry name" value="CheY-like"/>
    <property type="match status" value="1"/>
</dbReference>
<dbReference type="InterPro" id="IPR001789">
    <property type="entry name" value="Sig_transdc_resp-reg_receiver"/>
</dbReference>
<feature type="domain" description="Response regulatory" evidence="8">
    <location>
        <begin position="9"/>
        <end position="122"/>
    </location>
</feature>
<evidence type="ECO:0000313" key="11">
    <source>
        <dbReference type="Proteomes" id="UP000001910"/>
    </source>
</evidence>
<evidence type="ECO:0000256" key="6">
    <source>
        <dbReference type="PROSITE-ProRule" id="PRU00169"/>
    </source>
</evidence>
<dbReference type="Pfam" id="PF00486">
    <property type="entry name" value="Trans_reg_C"/>
    <property type="match status" value="1"/>
</dbReference>
<keyword evidence="5" id="KW-0804">Transcription</keyword>
<dbReference type="GO" id="GO:0032993">
    <property type="term" value="C:protein-DNA complex"/>
    <property type="evidence" value="ECO:0007669"/>
    <property type="project" value="TreeGrafter"/>
</dbReference>
<evidence type="ECO:0000256" key="7">
    <source>
        <dbReference type="PROSITE-ProRule" id="PRU01091"/>
    </source>
</evidence>
<dbReference type="GO" id="GO:0000976">
    <property type="term" value="F:transcription cis-regulatory region binding"/>
    <property type="evidence" value="ECO:0007669"/>
    <property type="project" value="TreeGrafter"/>
</dbReference>
<evidence type="ECO:0000256" key="1">
    <source>
        <dbReference type="ARBA" id="ARBA00022553"/>
    </source>
</evidence>
<feature type="DNA-binding region" description="OmpR/PhoB-type" evidence="7">
    <location>
        <begin position="134"/>
        <end position="232"/>
    </location>
</feature>
<dbReference type="GO" id="GO:0000156">
    <property type="term" value="F:phosphorelay response regulator activity"/>
    <property type="evidence" value="ECO:0007669"/>
    <property type="project" value="TreeGrafter"/>
</dbReference>
<feature type="modified residue" description="4-aspartylphosphate" evidence="6">
    <location>
        <position position="58"/>
    </location>
</feature>
<dbReference type="InterPro" id="IPR016032">
    <property type="entry name" value="Sig_transdc_resp-reg_C-effctor"/>
</dbReference>
<dbReference type="PANTHER" id="PTHR48111">
    <property type="entry name" value="REGULATOR OF RPOS"/>
    <property type="match status" value="1"/>
</dbReference>
<feature type="domain" description="OmpR/PhoB-type" evidence="9">
    <location>
        <begin position="134"/>
        <end position="232"/>
    </location>
</feature>
<keyword evidence="1 6" id="KW-0597">Phosphoprotein</keyword>
<dbReference type="Gene3D" id="1.10.10.10">
    <property type="entry name" value="Winged helix-like DNA-binding domain superfamily/Winged helix DNA-binding domain"/>
    <property type="match status" value="1"/>
</dbReference>
<dbReference type="GO" id="GO:0005829">
    <property type="term" value="C:cytosol"/>
    <property type="evidence" value="ECO:0007669"/>
    <property type="project" value="TreeGrafter"/>
</dbReference>
<evidence type="ECO:0000256" key="4">
    <source>
        <dbReference type="ARBA" id="ARBA00023125"/>
    </source>
</evidence>
<dbReference type="InterPro" id="IPR011006">
    <property type="entry name" value="CheY-like_superfamily"/>
</dbReference>
<organism evidence="10 11">
    <name type="scientific">Leptotrichia buccalis (strain ATCC 14201 / DSM 1135 / JCM 12969 / NCTC 10249 / C-1013-b)</name>
    <dbReference type="NCBI Taxonomy" id="523794"/>
    <lineage>
        <taxon>Bacteria</taxon>
        <taxon>Fusobacteriati</taxon>
        <taxon>Fusobacteriota</taxon>
        <taxon>Fusobacteriia</taxon>
        <taxon>Fusobacteriales</taxon>
        <taxon>Leptotrichiaceae</taxon>
        <taxon>Leptotrichia</taxon>
    </lineage>
</organism>
<keyword evidence="4 7" id="KW-0238">DNA-binding</keyword>
<accession>C7NAH0</accession>
<gene>
    <name evidence="10" type="ordered locus">Lebu_1262</name>
</gene>
<dbReference type="SUPFAM" id="SSF46894">
    <property type="entry name" value="C-terminal effector domain of the bipartite response regulators"/>
    <property type="match status" value="1"/>
</dbReference>
<name>C7NAH0_LEPBD</name>
<dbReference type="InterPro" id="IPR001867">
    <property type="entry name" value="OmpR/PhoB-type_DNA-bd"/>
</dbReference>
<sequence>MLLYNRKMKVLVFNKNEKTRMVVGQLLKELSFNVILAENEEQLLDALKTESLDISFLDISSIEDFPLAIERILRYKKQSYILMAIEQDDRYAKTEALLKGIDDYVYNDFRLEELSAKFRAIVRILNKRLTEDEMGILTAYDLTLNPANREVKRDGKEIELTNKEFLLLEYFLRNKNRVLTRTMISEKIWDIDFVSESNIVDVYVNFLRSKIDKGFDQKIIKTVRSVGYIIKE</sequence>
<evidence type="ECO:0000256" key="2">
    <source>
        <dbReference type="ARBA" id="ARBA00023012"/>
    </source>
</evidence>
<dbReference type="CDD" id="cd00383">
    <property type="entry name" value="trans_reg_C"/>
    <property type="match status" value="1"/>
</dbReference>
<dbReference type="Gene3D" id="3.40.50.2300">
    <property type="match status" value="1"/>
</dbReference>
<dbReference type="eggNOG" id="COG0745">
    <property type="taxonomic scope" value="Bacteria"/>
</dbReference>
<dbReference type="GO" id="GO:0006355">
    <property type="term" value="P:regulation of DNA-templated transcription"/>
    <property type="evidence" value="ECO:0007669"/>
    <property type="project" value="InterPro"/>
</dbReference>
<proteinExistence type="predicted"/>
<dbReference type="AlphaFoldDB" id="C7NAH0"/>
<protein>
    <submittedName>
        <fullName evidence="10">Two component transcriptional regulator, winged helix family</fullName>
    </submittedName>
</protein>
<dbReference type="PROSITE" id="PS50110">
    <property type="entry name" value="RESPONSE_REGULATORY"/>
    <property type="match status" value="1"/>
</dbReference>
<dbReference type="STRING" id="523794.Lebu_1262"/>
<evidence type="ECO:0000259" key="8">
    <source>
        <dbReference type="PROSITE" id="PS50110"/>
    </source>
</evidence>
<dbReference type="SMART" id="SM00862">
    <property type="entry name" value="Trans_reg_C"/>
    <property type="match status" value="1"/>
</dbReference>
<dbReference type="KEGG" id="lba:Lebu_1262"/>
<keyword evidence="11" id="KW-1185">Reference proteome</keyword>
<reference evidence="10 11" key="1">
    <citation type="journal article" date="2009" name="Stand. Genomic Sci.">
        <title>Complete genome sequence of Leptotrichia buccalis type strain (C-1013-b).</title>
        <authorList>
            <person name="Ivanova N."/>
            <person name="Gronow S."/>
            <person name="Lapidus A."/>
            <person name="Copeland A."/>
            <person name="Glavina Del Rio T."/>
            <person name="Nolan M."/>
            <person name="Lucas S."/>
            <person name="Chen F."/>
            <person name="Tice H."/>
            <person name="Cheng J.F."/>
            <person name="Saunders E."/>
            <person name="Bruce D."/>
            <person name="Goodwin L."/>
            <person name="Brettin T."/>
            <person name="Detter J.C."/>
            <person name="Han C."/>
            <person name="Pitluck S."/>
            <person name="Mikhailova N."/>
            <person name="Pati A."/>
            <person name="Mavrommatis K."/>
            <person name="Chen A."/>
            <person name="Palaniappan K."/>
            <person name="Land M."/>
            <person name="Hauser L."/>
            <person name="Chang Y.J."/>
            <person name="Jeffries C.D."/>
            <person name="Chain P."/>
            <person name="Rohde C."/>
            <person name="Goker M."/>
            <person name="Bristow J."/>
            <person name="Eisen J.A."/>
            <person name="Markowitz V."/>
            <person name="Hugenholtz P."/>
            <person name="Kyrpides N.C."/>
            <person name="Klenk H.P."/>
        </authorList>
    </citation>
    <scope>NUCLEOTIDE SEQUENCE [LARGE SCALE GENOMIC DNA]</scope>
    <source>
        <strain evidence="11">ATCC 14201 / DSM 1135 / JCM 12969 / NCTC 10249 / C-1013-b</strain>
    </source>
</reference>
<keyword evidence="3" id="KW-0805">Transcription regulation</keyword>
<dbReference type="InterPro" id="IPR039420">
    <property type="entry name" value="WalR-like"/>
</dbReference>
<dbReference type="Proteomes" id="UP000001910">
    <property type="component" value="Chromosome"/>
</dbReference>